<dbReference type="PROSITE" id="PS50297">
    <property type="entry name" value="ANK_REP_REGION"/>
    <property type="match status" value="7"/>
</dbReference>
<feature type="repeat" description="ANK" evidence="3">
    <location>
        <begin position="224"/>
        <end position="256"/>
    </location>
</feature>
<dbReference type="Gene3D" id="1.10.750.20">
    <property type="entry name" value="SOCS box"/>
    <property type="match status" value="1"/>
</dbReference>
<dbReference type="Pfam" id="PF12796">
    <property type="entry name" value="Ank_2"/>
    <property type="match status" value="3"/>
</dbReference>
<dbReference type="OrthoDB" id="7464126at2759"/>
<dbReference type="InterPro" id="IPR036036">
    <property type="entry name" value="SOCS_box-like_dom_sf"/>
</dbReference>
<dbReference type="CDD" id="cd03716">
    <property type="entry name" value="SOCS_ASB_like"/>
    <property type="match status" value="1"/>
</dbReference>
<dbReference type="SUPFAM" id="SSF158235">
    <property type="entry name" value="SOCS box-like"/>
    <property type="match status" value="1"/>
</dbReference>
<dbReference type="STRING" id="6526.A0A2C9K0M2"/>
<dbReference type="InterPro" id="IPR036770">
    <property type="entry name" value="Ankyrin_rpt-contain_sf"/>
</dbReference>
<feature type="repeat" description="ANK" evidence="3">
    <location>
        <begin position="290"/>
        <end position="322"/>
    </location>
</feature>
<dbReference type="SMART" id="SM00969">
    <property type="entry name" value="SOCS_box"/>
    <property type="match status" value="1"/>
</dbReference>
<keyword evidence="2 3" id="KW-0040">ANK repeat</keyword>
<gene>
    <name evidence="5" type="primary">106075380</name>
</gene>
<organism evidence="5 6">
    <name type="scientific">Biomphalaria glabrata</name>
    <name type="common">Bloodfluke planorb</name>
    <name type="synonym">Freshwater snail</name>
    <dbReference type="NCBI Taxonomy" id="6526"/>
    <lineage>
        <taxon>Eukaryota</taxon>
        <taxon>Metazoa</taxon>
        <taxon>Spiralia</taxon>
        <taxon>Lophotrochozoa</taxon>
        <taxon>Mollusca</taxon>
        <taxon>Gastropoda</taxon>
        <taxon>Heterobranchia</taxon>
        <taxon>Euthyneura</taxon>
        <taxon>Panpulmonata</taxon>
        <taxon>Hygrophila</taxon>
        <taxon>Lymnaeoidea</taxon>
        <taxon>Planorbidae</taxon>
        <taxon>Biomphalaria</taxon>
    </lineage>
</organism>
<evidence type="ECO:0000256" key="1">
    <source>
        <dbReference type="ARBA" id="ARBA00022737"/>
    </source>
</evidence>
<evidence type="ECO:0000313" key="5">
    <source>
        <dbReference type="EnsemblMetazoa" id="BGLB011132-PB"/>
    </source>
</evidence>
<dbReference type="InterPro" id="IPR001496">
    <property type="entry name" value="SOCS_box"/>
</dbReference>
<proteinExistence type="predicted"/>
<dbReference type="PANTHER" id="PTHR24166:SF48">
    <property type="entry name" value="PROTEIN VAPYRIN"/>
    <property type="match status" value="1"/>
</dbReference>
<keyword evidence="1" id="KW-0677">Repeat</keyword>
<accession>A0A2C9K0M2</accession>
<dbReference type="PROSITE" id="PS50225">
    <property type="entry name" value="SOCS"/>
    <property type="match status" value="1"/>
</dbReference>
<dbReference type="SMART" id="SM00248">
    <property type="entry name" value="ANK"/>
    <property type="match status" value="14"/>
</dbReference>
<feature type="repeat" description="ANK" evidence="3">
    <location>
        <begin position="191"/>
        <end position="223"/>
    </location>
</feature>
<dbReference type="AlphaFoldDB" id="A0A2C9K0M2"/>
<dbReference type="VEuPathDB" id="VectorBase:BGLB011132"/>
<dbReference type="PANTHER" id="PTHR24166">
    <property type="entry name" value="ROLLING PEBBLES, ISOFORM B"/>
    <property type="match status" value="1"/>
</dbReference>
<dbReference type="EnsemblMetazoa" id="BGLB011132-RB">
    <property type="protein sequence ID" value="BGLB011132-PB"/>
    <property type="gene ID" value="BGLB011132"/>
</dbReference>
<dbReference type="InterPro" id="IPR050889">
    <property type="entry name" value="Dendritic_Spine_Reg/Scaffold"/>
</dbReference>
<evidence type="ECO:0000256" key="3">
    <source>
        <dbReference type="PROSITE-ProRule" id="PRU00023"/>
    </source>
</evidence>
<dbReference type="GO" id="GO:0035556">
    <property type="term" value="P:intracellular signal transduction"/>
    <property type="evidence" value="ECO:0007669"/>
    <property type="project" value="InterPro"/>
</dbReference>
<feature type="repeat" description="ANK" evidence="3">
    <location>
        <begin position="92"/>
        <end position="124"/>
    </location>
</feature>
<feature type="domain" description="SOCS box" evidence="4">
    <location>
        <begin position="553"/>
        <end position="599"/>
    </location>
</feature>
<dbReference type="Gene3D" id="1.25.40.20">
    <property type="entry name" value="Ankyrin repeat-containing domain"/>
    <property type="match status" value="4"/>
</dbReference>
<feature type="repeat" description="ANK" evidence="3">
    <location>
        <begin position="323"/>
        <end position="355"/>
    </location>
</feature>
<dbReference type="Pfam" id="PF00023">
    <property type="entry name" value="Ank"/>
    <property type="match status" value="3"/>
</dbReference>
<sequence length="607" mass="66920">MDDAIMLDDYTVFKSLVIQKASPEELESLLFKSCNFFAENCAAILLTMGVDKDCVDSNRMTPLMHAAMVGCVEITSLLITWGCQVNTLGGTEGNSALHLAAQIGHLEICKMLIAAGANVNIRNEKDDTPLIIAASEGHLHIVKLLLENHASINRRGHRECSALHRATEYGHYEVCSYLITCKAGLEDEDTFGNTPLICAAEKGHINLVLLYLAQGADVNRVSHSGTTALHYAAKEGWTACCKVLLHHGAEIDAQDIRRFTPLMLAVLERHKKVLQLMLDAKCNVNMVAYNRRTALHYAAERNYADCCRILMDSGAHLESLDGDRCSPAMLAAMKGNLETLKLLISSGAEMNHMTRQGLSILHLAAEGGSIECCKLLIQCGLSINARNFEGVTPLICAIRTTKTPAILYLLSQSCSVQKLQGDAYTALTEAVYRNMDKFVIEKILTQGASPNETDHFNTLPLWYAVDNLNLPVVKLLLMCNCDFLSETESVFAPCVLCSPMTHAVHKASPVLVQWLVSAYAEEGASILRKMNLCNVFHDPDNSEFVSLIHQLVSQPQSLLRQCRRTIRKQMGHGVQVGKKIACLHLPTLLYNYMLFSDLEPNQVSFTS</sequence>
<dbReference type="KEGG" id="bgt:106075380"/>
<dbReference type="VEuPathDB" id="VectorBase:BGLAX_047986"/>
<name>A0A2C9K0M2_BIOGL</name>
<dbReference type="InterPro" id="IPR002110">
    <property type="entry name" value="Ankyrin_rpt"/>
</dbReference>
<evidence type="ECO:0000256" key="2">
    <source>
        <dbReference type="ARBA" id="ARBA00023043"/>
    </source>
</evidence>
<dbReference type="Pfam" id="PF07525">
    <property type="entry name" value="SOCS_box"/>
    <property type="match status" value="1"/>
</dbReference>
<feature type="repeat" description="ANK" evidence="3">
    <location>
        <begin position="125"/>
        <end position="157"/>
    </location>
</feature>
<dbReference type="PRINTS" id="PR01415">
    <property type="entry name" value="ANKYRIN"/>
</dbReference>
<protein>
    <recommendedName>
        <fullName evidence="4">SOCS box domain-containing protein</fullName>
    </recommendedName>
</protein>
<dbReference type="Proteomes" id="UP000076420">
    <property type="component" value="Unassembled WGS sequence"/>
</dbReference>
<evidence type="ECO:0000259" key="4">
    <source>
        <dbReference type="PROSITE" id="PS50225"/>
    </source>
</evidence>
<dbReference type="SUPFAM" id="SSF48403">
    <property type="entry name" value="Ankyrin repeat"/>
    <property type="match status" value="2"/>
</dbReference>
<feature type="repeat" description="ANK" evidence="3">
    <location>
        <begin position="356"/>
        <end position="388"/>
    </location>
</feature>
<evidence type="ECO:0000313" key="6">
    <source>
        <dbReference type="Proteomes" id="UP000076420"/>
    </source>
</evidence>
<dbReference type="PROSITE" id="PS50088">
    <property type="entry name" value="ANK_REPEAT"/>
    <property type="match status" value="7"/>
</dbReference>
<reference evidence="5" key="1">
    <citation type="submission" date="2020-05" db="UniProtKB">
        <authorList>
            <consortium name="EnsemblMetazoa"/>
        </authorList>
    </citation>
    <scope>IDENTIFICATION</scope>
    <source>
        <strain evidence="5">BB02</strain>
    </source>
</reference>